<keyword evidence="4 6" id="KW-0134">Cell wall</keyword>
<dbReference type="EC" id="3.1.1.-" evidence="6"/>
<dbReference type="InterPro" id="IPR004963">
    <property type="entry name" value="PAE/NOTUM"/>
</dbReference>
<dbReference type="OMA" id="HCQTEME"/>
<dbReference type="PANTHER" id="PTHR21562:SF83">
    <property type="entry name" value="PECTIN ACETYLESTERASE 4"/>
    <property type="match status" value="1"/>
</dbReference>
<keyword evidence="8" id="KW-1185">Reference proteome</keyword>
<evidence type="ECO:0000256" key="6">
    <source>
        <dbReference type="RuleBase" id="RU363114"/>
    </source>
</evidence>
<evidence type="ECO:0000256" key="3">
    <source>
        <dbReference type="ARBA" id="ARBA00005784"/>
    </source>
</evidence>
<dbReference type="AlphaFoldDB" id="A0A2R6PWY1"/>
<dbReference type="InParanoid" id="A0A2R6PWY1"/>
<comment type="function">
    <text evidence="1 6">Hydrolyzes acetyl esters in homogalacturonan regions of pectin. In type I primary cell wall, galacturonic acid residues of pectin can be acetylated at the O-2 and O-3 positions. Decreasing the degree of acetylation of pectin gels in vitro alters their physical properties.</text>
</comment>
<reference evidence="7 8" key="1">
    <citation type="submission" date="2017-07" db="EMBL/GenBank/DDBJ databases">
        <title>An improved, manually edited Actinidia chinensis var. chinensis (kiwifruit) genome highlights the challenges associated with draft genomes and gene prediction in plants.</title>
        <authorList>
            <person name="Pilkington S."/>
            <person name="Crowhurst R."/>
            <person name="Hilario E."/>
            <person name="Nardozza S."/>
            <person name="Fraser L."/>
            <person name="Peng Y."/>
            <person name="Gunaseelan K."/>
            <person name="Simpson R."/>
            <person name="Tahir J."/>
            <person name="Deroles S."/>
            <person name="Templeton K."/>
            <person name="Luo Z."/>
            <person name="Davy M."/>
            <person name="Cheng C."/>
            <person name="Mcneilage M."/>
            <person name="Scaglione D."/>
            <person name="Liu Y."/>
            <person name="Zhang Q."/>
            <person name="Datson P."/>
            <person name="De Silva N."/>
            <person name="Gardiner S."/>
            <person name="Bassett H."/>
            <person name="Chagne D."/>
            <person name="Mccallum J."/>
            <person name="Dzierzon H."/>
            <person name="Deng C."/>
            <person name="Wang Y.-Y."/>
            <person name="Barron N."/>
            <person name="Manako K."/>
            <person name="Bowen J."/>
            <person name="Foster T."/>
            <person name="Erridge Z."/>
            <person name="Tiffin H."/>
            <person name="Waite C."/>
            <person name="Davies K."/>
            <person name="Grierson E."/>
            <person name="Laing W."/>
            <person name="Kirk R."/>
            <person name="Chen X."/>
            <person name="Wood M."/>
            <person name="Montefiori M."/>
            <person name="Brummell D."/>
            <person name="Schwinn K."/>
            <person name="Catanach A."/>
            <person name="Fullerton C."/>
            <person name="Li D."/>
            <person name="Meiyalaghan S."/>
            <person name="Nieuwenhuizen N."/>
            <person name="Read N."/>
            <person name="Prakash R."/>
            <person name="Hunter D."/>
            <person name="Zhang H."/>
            <person name="Mckenzie M."/>
            <person name="Knabel M."/>
            <person name="Harris A."/>
            <person name="Allan A."/>
            <person name="Chen A."/>
            <person name="Janssen B."/>
            <person name="Plunkett B."/>
            <person name="Dwamena C."/>
            <person name="Voogd C."/>
            <person name="Leif D."/>
            <person name="Lafferty D."/>
            <person name="Souleyre E."/>
            <person name="Varkonyi-Gasic E."/>
            <person name="Gambi F."/>
            <person name="Hanley J."/>
            <person name="Yao J.-L."/>
            <person name="Cheung J."/>
            <person name="David K."/>
            <person name="Warren B."/>
            <person name="Marsh K."/>
            <person name="Snowden K."/>
            <person name="Lin-Wang K."/>
            <person name="Brian L."/>
            <person name="Martinez-Sanchez M."/>
            <person name="Wang M."/>
            <person name="Ileperuma N."/>
            <person name="Macnee N."/>
            <person name="Campin R."/>
            <person name="Mcatee P."/>
            <person name="Drummond R."/>
            <person name="Espley R."/>
            <person name="Ireland H."/>
            <person name="Wu R."/>
            <person name="Atkinson R."/>
            <person name="Karunairetnam S."/>
            <person name="Bulley S."/>
            <person name="Chunkath S."/>
            <person name="Hanley Z."/>
            <person name="Storey R."/>
            <person name="Thrimawithana A."/>
            <person name="Thomson S."/>
            <person name="David C."/>
            <person name="Testolin R."/>
        </authorList>
    </citation>
    <scope>NUCLEOTIDE SEQUENCE [LARGE SCALE GENOMIC DNA]</scope>
    <source>
        <strain evidence="8">cv. Red5</strain>
        <tissue evidence="7">Young leaf</tissue>
    </source>
</reference>
<keyword evidence="6" id="KW-0378">Hydrolase</keyword>
<dbReference type="PANTHER" id="PTHR21562">
    <property type="entry name" value="NOTUM-RELATED"/>
    <property type="match status" value="1"/>
</dbReference>
<reference evidence="8" key="2">
    <citation type="journal article" date="2018" name="BMC Genomics">
        <title>A manually annotated Actinidia chinensis var. chinensis (kiwifruit) genome highlights the challenges associated with draft genomes and gene prediction in plants.</title>
        <authorList>
            <person name="Pilkington S.M."/>
            <person name="Crowhurst R."/>
            <person name="Hilario E."/>
            <person name="Nardozza S."/>
            <person name="Fraser L."/>
            <person name="Peng Y."/>
            <person name="Gunaseelan K."/>
            <person name="Simpson R."/>
            <person name="Tahir J."/>
            <person name="Deroles S.C."/>
            <person name="Templeton K."/>
            <person name="Luo Z."/>
            <person name="Davy M."/>
            <person name="Cheng C."/>
            <person name="McNeilage M."/>
            <person name="Scaglione D."/>
            <person name="Liu Y."/>
            <person name="Zhang Q."/>
            <person name="Datson P."/>
            <person name="De Silva N."/>
            <person name="Gardiner S.E."/>
            <person name="Bassett H."/>
            <person name="Chagne D."/>
            <person name="McCallum J."/>
            <person name="Dzierzon H."/>
            <person name="Deng C."/>
            <person name="Wang Y.Y."/>
            <person name="Barron L."/>
            <person name="Manako K."/>
            <person name="Bowen J."/>
            <person name="Foster T.M."/>
            <person name="Erridge Z.A."/>
            <person name="Tiffin H."/>
            <person name="Waite C.N."/>
            <person name="Davies K.M."/>
            <person name="Grierson E.P."/>
            <person name="Laing W.A."/>
            <person name="Kirk R."/>
            <person name="Chen X."/>
            <person name="Wood M."/>
            <person name="Montefiori M."/>
            <person name="Brummell D.A."/>
            <person name="Schwinn K.E."/>
            <person name="Catanach A."/>
            <person name="Fullerton C."/>
            <person name="Li D."/>
            <person name="Meiyalaghan S."/>
            <person name="Nieuwenhuizen N."/>
            <person name="Read N."/>
            <person name="Prakash R."/>
            <person name="Hunter D."/>
            <person name="Zhang H."/>
            <person name="McKenzie M."/>
            <person name="Knabel M."/>
            <person name="Harris A."/>
            <person name="Allan A.C."/>
            <person name="Gleave A."/>
            <person name="Chen A."/>
            <person name="Janssen B.J."/>
            <person name="Plunkett B."/>
            <person name="Ampomah-Dwamena C."/>
            <person name="Voogd C."/>
            <person name="Leif D."/>
            <person name="Lafferty D."/>
            <person name="Souleyre E.J.F."/>
            <person name="Varkonyi-Gasic E."/>
            <person name="Gambi F."/>
            <person name="Hanley J."/>
            <person name="Yao J.L."/>
            <person name="Cheung J."/>
            <person name="David K.M."/>
            <person name="Warren B."/>
            <person name="Marsh K."/>
            <person name="Snowden K.C."/>
            <person name="Lin-Wang K."/>
            <person name="Brian L."/>
            <person name="Martinez-Sanchez M."/>
            <person name="Wang M."/>
            <person name="Ileperuma N."/>
            <person name="Macnee N."/>
            <person name="Campin R."/>
            <person name="McAtee P."/>
            <person name="Drummond R.S.M."/>
            <person name="Espley R.V."/>
            <person name="Ireland H.S."/>
            <person name="Wu R."/>
            <person name="Atkinson R.G."/>
            <person name="Karunairetnam S."/>
            <person name="Bulley S."/>
            <person name="Chunkath S."/>
            <person name="Hanley Z."/>
            <person name="Storey R."/>
            <person name="Thrimawithana A.H."/>
            <person name="Thomson S."/>
            <person name="David C."/>
            <person name="Testolin R."/>
            <person name="Huang H."/>
            <person name="Hellens R.P."/>
            <person name="Schaffer R.J."/>
        </authorList>
    </citation>
    <scope>NUCLEOTIDE SEQUENCE [LARGE SCALE GENOMIC DNA]</scope>
    <source>
        <strain evidence="8">cv. Red5</strain>
    </source>
</reference>
<keyword evidence="5 6" id="KW-0961">Cell wall biogenesis/degradation</keyword>
<dbReference type="GO" id="GO:0016787">
    <property type="term" value="F:hydrolase activity"/>
    <property type="evidence" value="ECO:0007669"/>
    <property type="project" value="UniProtKB-KW"/>
</dbReference>
<proteinExistence type="inferred from homology"/>
<keyword evidence="6" id="KW-0964">Secreted</keyword>
<dbReference type="OrthoDB" id="2015280at2759"/>
<evidence type="ECO:0000256" key="1">
    <source>
        <dbReference type="ARBA" id="ARBA00003534"/>
    </source>
</evidence>
<protein>
    <recommendedName>
        <fullName evidence="6">Pectin acetylesterase</fullName>
        <ecNumber evidence="6">3.1.1.-</ecNumber>
    </recommendedName>
</protein>
<dbReference type="EMBL" id="NKQK01000022">
    <property type="protein sequence ID" value="PSR98279.1"/>
    <property type="molecule type" value="Genomic_DNA"/>
</dbReference>
<accession>A0A2R6PWY1</accession>
<evidence type="ECO:0000313" key="7">
    <source>
        <dbReference type="EMBL" id="PSR98279.1"/>
    </source>
</evidence>
<dbReference type="FunCoup" id="A0A2R6PWY1">
    <property type="interactions" value="592"/>
</dbReference>
<comment type="caution">
    <text evidence="7">The sequence shown here is derived from an EMBL/GenBank/DDBJ whole genome shotgun (WGS) entry which is preliminary data.</text>
</comment>
<organism evidence="7 8">
    <name type="scientific">Actinidia chinensis var. chinensis</name>
    <name type="common">Chinese soft-hair kiwi</name>
    <dbReference type="NCBI Taxonomy" id="1590841"/>
    <lineage>
        <taxon>Eukaryota</taxon>
        <taxon>Viridiplantae</taxon>
        <taxon>Streptophyta</taxon>
        <taxon>Embryophyta</taxon>
        <taxon>Tracheophyta</taxon>
        <taxon>Spermatophyta</taxon>
        <taxon>Magnoliopsida</taxon>
        <taxon>eudicotyledons</taxon>
        <taxon>Gunneridae</taxon>
        <taxon>Pentapetalae</taxon>
        <taxon>asterids</taxon>
        <taxon>Ericales</taxon>
        <taxon>Actinidiaceae</taxon>
        <taxon>Actinidia</taxon>
    </lineage>
</organism>
<dbReference type="Gramene" id="PSR98279">
    <property type="protein sequence ID" value="PSR98279"/>
    <property type="gene ID" value="CEY00_Acc24884"/>
</dbReference>
<name>A0A2R6PWY1_ACTCC</name>
<evidence type="ECO:0000256" key="2">
    <source>
        <dbReference type="ARBA" id="ARBA00004191"/>
    </source>
</evidence>
<evidence type="ECO:0000313" key="8">
    <source>
        <dbReference type="Proteomes" id="UP000241394"/>
    </source>
</evidence>
<comment type="subcellular location">
    <subcellularLocation>
        <location evidence="2 6">Secreted</location>
        <location evidence="2 6">Cell wall</location>
    </subcellularLocation>
</comment>
<dbReference type="Proteomes" id="UP000241394">
    <property type="component" value="Chromosome LG22"/>
</dbReference>
<dbReference type="STRING" id="1590841.A0A2R6PWY1"/>
<evidence type="ECO:0000256" key="5">
    <source>
        <dbReference type="ARBA" id="ARBA00023316"/>
    </source>
</evidence>
<dbReference type="Pfam" id="PF03283">
    <property type="entry name" value="PAE"/>
    <property type="match status" value="1"/>
</dbReference>
<evidence type="ECO:0000256" key="4">
    <source>
        <dbReference type="ARBA" id="ARBA00022512"/>
    </source>
</evidence>
<sequence>MASLVKFAGILSHESSQNPDFFNWNKVKIRYCDGGSFAGNPESEFKNGAKLFFRGQLIWKAVMDELLSIGLSNARQALLSGCSAGGLAILIHCDDFREILPKDATVKCLADAGFFLNEKDIAGHRTIESFYQDVVQLQGATKSLNKDCIARMEPHKCFFPQEFIRNITTPIFLVHPAYDFWQIQNIFIPDESDPHGNWLKCKRNIGNCNPGQIEVLEGYRNSLLKVLSEFQQNKDGGMFINSCFAHCQTWMTDTWHSSNSPRINSKTIAESVGDWYFNRRVVKHIDCPYPCNPTCYNMDFK</sequence>
<gene>
    <name evidence="7" type="ORF">CEY00_Acc24884</name>
</gene>
<comment type="similarity">
    <text evidence="3 6">Belongs to the pectinacetylesterase family.</text>
</comment>
<dbReference type="GO" id="GO:0071555">
    <property type="term" value="P:cell wall organization"/>
    <property type="evidence" value="ECO:0007669"/>
    <property type="project" value="UniProtKB-KW"/>
</dbReference>